<gene>
    <name evidence="1" type="ORF">P7D79_15845</name>
</gene>
<organism evidence="1 2">
    <name type="scientific">Enterococcus avium</name>
    <name type="common">Streptococcus avium</name>
    <dbReference type="NCBI Taxonomy" id="33945"/>
    <lineage>
        <taxon>Bacteria</taxon>
        <taxon>Bacillati</taxon>
        <taxon>Bacillota</taxon>
        <taxon>Bacilli</taxon>
        <taxon>Lactobacillales</taxon>
        <taxon>Enterococcaceae</taxon>
        <taxon>Enterococcus</taxon>
    </lineage>
</organism>
<sequence length="57" mass="6605">MKIKVKKISGEEFDAETNKTMDELYVELTDQTVSSFILLGDHIEQKMTIDSIRKINE</sequence>
<proteinExistence type="predicted"/>
<dbReference type="EMBL" id="JARPWY010000051">
    <property type="protein sequence ID" value="MDT2515698.1"/>
    <property type="molecule type" value="Genomic_DNA"/>
</dbReference>
<dbReference type="Proteomes" id="UP001264335">
    <property type="component" value="Unassembled WGS sequence"/>
</dbReference>
<accession>A0ABD5FBZ5</accession>
<evidence type="ECO:0000313" key="2">
    <source>
        <dbReference type="Proteomes" id="UP001264335"/>
    </source>
</evidence>
<evidence type="ECO:0000313" key="1">
    <source>
        <dbReference type="EMBL" id="MDT2515698.1"/>
    </source>
</evidence>
<dbReference type="RefSeq" id="WP_311932005.1">
    <property type="nucleotide sequence ID" value="NZ_JARPWY010000051.1"/>
</dbReference>
<protein>
    <submittedName>
        <fullName evidence="1">Phosphoribosyl-ATP diphosphatase</fullName>
    </submittedName>
</protein>
<dbReference type="AlphaFoldDB" id="A0ABD5FBZ5"/>
<comment type="caution">
    <text evidence="1">The sequence shown here is derived from an EMBL/GenBank/DDBJ whole genome shotgun (WGS) entry which is preliminary data.</text>
</comment>
<reference evidence="1 2" key="1">
    <citation type="submission" date="2023-03" db="EMBL/GenBank/DDBJ databases">
        <authorList>
            <person name="Shen W."/>
            <person name="Cai J."/>
        </authorList>
    </citation>
    <scope>NUCLEOTIDE SEQUENCE [LARGE SCALE GENOMIC DNA]</scope>
    <source>
        <strain evidence="1 2">Y2</strain>
    </source>
</reference>
<name>A0ABD5FBZ5_ENTAV</name>